<evidence type="ECO:0000313" key="1">
    <source>
        <dbReference type="EMBL" id="GHF04641.1"/>
    </source>
</evidence>
<dbReference type="EMBL" id="BNBI01000006">
    <property type="protein sequence ID" value="GHF04641.1"/>
    <property type="molecule type" value="Genomic_DNA"/>
</dbReference>
<accession>A0A919AFX2</accession>
<dbReference type="Proteomes" id="UP000630718">
    <property type="component" value="Unassembled WGS sequence"/>
</dbReference>
<keyword evidence="2" id="KW-1185">Reference proteome</keyword>
<reference evidence="1" key="2">
    <citation type="submission" date="2020-09" db="EMBL/GenBank/DDBJ databases">
        <authorList>
            <person name="Sun Q."/>
            <person name="Ohkuma M."/>
        </authorList>
    </citation>
    <scope>NUCLEOTIDE SEQUENCE</scope>
    <source>
        <strain evidence="1">JCM 4477</strain>
    </source>
</reference>
<evidence type="ECO:0000313" key="2">
    <source>
        <dbReference type="Proteomes" id="UP000630718"/>
    </source>
</evidence>
<organism evidence="1 2">
    <name type="scientific">Streptomyces fumanus</name>
    <dbReference type="NCBI Taxonomy" id="67302"/>
    <lineage>
        <taxon>Bacteria</taxon>
        <taxon>Bacillati</taxon>
        <taxon>Actinomycetota</taxon>
        <taxon>Actinomycetes</taxon>
        <taxon>Kitasatosporales</taxon>
        <taxon>Streptomycetaceae</taxon>
        <taxon>Streptomyces</taxon>
    </lineage>
</organism>
<reference evidence="1" key="1">
    <citation type="journal article" date="2014" name="Int. J. Syst. Evol. Microbiol.">
        <title>Complete genome sequence of Corynebacterium casei LMG S-19264T (=DSM 44701T), isolated from a smear-ripened cheese.</title>
        <authorList>
            <consortium name="US DOE Joint Genome Institute (JGI-PGF)"/>
            <person name="Walter F."/>
            <person name="Albersmeier A."/>
            <person name="Kalinowski J."/>
            <person name="Ruckert C."/>
        </authorList>
    </citation>
    <scope>NUCLEOTIDE SEQUENCE</scope>
    <source>
        <strain evidence="1">JCM 4477</strain>
    </source>
</reference>
<name>A0A919AFX2_9ACTN</name>
<gene>
    <name evidence="1" type="ORF">GCM10018772_32350</name>
</gene>
<protein>
    <submittedName>
        <fullName evidence="1">Uncharacterized protein</fullName>
    </submittedName>
</protein>
<sequence length="77" mass="8202">MGLGDQSCLPESMSQATPPLVLPAATVPPLRVMLSKEMSWSPVLPVLVHSFLPVLRSITATWLQPCEGSALVGMSGW</sequence>
<dbReference type="AlphaFoldDB" id="A0A919AFX2"/>
<comment type="caution">
    <text evidence="1">The sequence shown here is derived from an EMBL/GenBank/DDBJ whole genome shotgun (WGS) entry which is preliminary data.</text>
</comment>
<proteinExistence type="predicted"/>